<accession>A0ABD2Z607</accession>
<dbReference type="EMBL" id="JBJUIK010000011">
    <property type="protein sequence ID" value="KAL3514895.1"/>
    <property type="molecule type" value="Genomic_DNA"/>
</dbReference>
<evidence type="ECO:0000313" key="9">
    <source>
        <dbReference type="EMBL" id="KAL3514895.1"/>
    </source>
</evidence>
<feature type="region of interest" description="Disordered" evidence="7">
    <location>
        <begin position="82"/>
        <end position="171"/>
    </location>
</feature>
<dbReference type="SUPFAM" id="SSF117856">
    <property type="entry name" value="AF0104/ALDC/Ptd012-like"/>
    <property type="match status" value="1"/>
</dbReference>
<evidence type="ECO:0000256" key="4">
    <source>
        <dbReference type="ARBA" id="ARBA00023163"/>
    </source>
</evidence>
<dbReference type="AlphaFoldDB" id="A0ABD2Z607"/>
<feature type="compositionally biased region" description="Low complexity" evidence="7">
    <location>
        <begin position="120"/>
        <end position="141"/>
    </location>
</feature>
<evidence type="ECO:0000256" key="3">
    <source>
        <dbReference type="ARBA" id="ARBA00023125"/>
    </source>
</evidence>
<evidence type="ECO:0000256" key="7">
    <source>
        <dbReference type="SAM" id="MobiDB-lite"/>
    </source>
</evidence>
<feature type="compositionally biased region" description="Low complexity" evidence="7">
    <location>
        <begin position="102"/>
        <end position="113"/>
    </location>
</feature>
<evidence type="ECO:0000256" key="2">
    <source>
        <dbReference type="ARBA" id="ARBA00023015"/>
    </source>
</evidence>
<proteinExistence type="predicted"/>
<evidence type="ECO:0000256" key="6">
    <source>
        <dbReference type="RuleBase" id="RU367031"/>
    </source>
</evidence>
<dbReference type="CDD" id="cd11378">
    <property type="entry name" value="DUF296"/>
    <property type="match status" value="1"/>
</dbReference>
<evidence type="ECO:0000256" key="1">
    <source>
        <dbReference type="ARBA" id="ARBA00004123"/>
    </source>
</evidence>
<dbReference type="PANTHER" id="PTHR31500:SF57">
    <property type="entry name" value="AT-HOOK MOTIF NUCLEAR-LOCALIZED PROTEIN 10"/>
    <property type="match status" value="1"/>
</dbReference>
<sequence>MSASETGGVITSTSTSIRDTTTFPIQNSPANSLVHNLSFSYPTTDGPNNVFKSPLSASSPPPYPAPPAAADGLLPNNANLISGEAVKRKRGRPRKYGPDGSIAMPLAPPAAAITPPPAPVTTTISPLGGDFSPSSVHQPPSVAAPPPSGTPSSSMKKKARGRPPGSGKRQKVEAFGSAGVGFTPHVITVKAGEDVSAKIMSLSQHGSRTICILSATGAISNVTLRQAATSGGTATYEGRFDILSLSGSFLLSEVGGQRSRTGGLSVSLAGPDGRVLGGCVAGLLIAASPVQVIVGSFTTDGQKEPKTINHTEPLYAPSKVNPSGASGASSPPSRGTLSESSGGPGSPLTHNAGACNNVNSPGMSSMPWKL</sequence>
<dbReference type="Proteomes" id="UP001630127">
    <property type="component" value="Unassembled WGS sequence"/>
</dbReference>
<feature type="compositionally biased region" description="Low complexity" evidence="7">
    <location>
        <begin position="322"/>
        <end position="349"/>
    </location>
</feature>
<evidence type="ECO:0000259" key="8">
    <source>
        <dbReference type="PROSITE" id="PS51742"/>
    </source>
</evidence>
<dbReference type="FunFam" id="3.30.1330.80:FF:000003">
    <property type="entry name" value="AT-hook motif nuclear-localized protein 1-like"/>
    <property type="match status" value="1"/>
</dbReference>
<comment type="domain">
    <text evidence="6">The PPC domain mediates interactions between AHL proteins.</text>
</comment>
<gene>
    <name evidence="9" type="ORF">ACH5RR_027612</name>
</gene>
<evidence type="ECO:0000313" key="10">
    <source>
        <dbReference type="Proteomes" id="UP001630127"/>
    </source>
</evidence>
<protein>
    <recommendedName>
        <fullName evidence="6">AT-hook motif nuclear-localized protein</fullName>
    </recommendedName>
</protein>
<evidence type="ECO:0000256" key="5">
    <source>
        <dbReference type="ARBA" id="ARBA00023242"/>
    </source>
</evidence>
<dbReference type="InterPro" id="IPR005175">
    <property type="entry name" value="PPC_dom"/>
</dbReference>
<dbReference type="Gene3D" id="3.30.1330.80">
    <property type="entry name" value="Hypothetical protein, similar to alpha- acetolactate decarboxylase, domain 2"/>
    <property type="match status" value="1"/>
</dbReference>
<dbReference type="PANTHER" id="PTHR31500">
    <property type="entry name" value="AT-HOOK MOTIF NUCLEAR-LOCALIZED PROTEIN 9"/>
    <property type="match status" value="1"/>
</dbReference>
<dbReference type="GO" id="GO:0003680">
    <property type="term" value="F:minor groove of adenine-thymine-rich DNA binding"/>
    <property type="evidence" value="ECO:0007669"/>
    <property type="project" value="UniProtKB-UniRule"/>
</dbReference>
<dbReference type="InterPro" id="IPR039605">
    <property type="entry name" value="AHL"/>
</dbReference>
<keyword evidence="5 6" id="KW-0539">Nucleus</keyword>
<feature type="compositionally biased region" description="Polar residues" evidence="7">
    <location>
        <begin position="354"/>
        <end position="363"/>
    </location>
</feature>
<feature type="region of interest" description="Disordered" evidence="7">
    <location>
        <begin position="50"/>
        <end position="70"/>
    </location>
</feature>
<keyword evidence="10" id="KW-1185">Reference proteome</keyword>
<feature type="region of interest" description="Disordered" evidence="7">
    <location>
        <begin position="1"/>
        <end position="29"/>
    </location>
</feature>
<dbReference type="GO" id="GO:0005634">
    <property type="term" value="C:nucleus"/>
    <property type="evidence" value="ECO:0007669"/>
    <property type="project" value="UniProtKB-SubCell"/>
</dbReference>
<keyword evidence="3 6" id="KW-0238">DNA-binding</keyword>
<comment type="caution">
    <text evidence="9">The sequence shown here is derived from an EMBL/GenBank/DDBJ whole genome shotgun (WGS) entry which is preliminary data.</text>
</comment>
<reference evidence="9 10" key="1">
    <citation type="submission" date="2024-11" db="EMBL/GenBank/DDBJ databases">
        <title>A near-complete genome assembly of Cinchona calisaya.</title>
        <authorList>
            <person name="Lian D.C."/>
            <person name="Zhao X.W."/>
            <person name="Wei L."/>
        </authorList>
    </citation>
    <scope>NUCLEOTIDE SEQUENCE [LARGE SCALE GENOMIC DNA]</scope>
    <source>
        <tissue evidence="9">Nenye</tissue>
    </source>
</reference>
<keyword evidence="2 6" id="KW-0805">Transcription regulation</keyword>
<name>A0ABD2Z607_9GENT</name>
<dbReference type="PROSITE" id="PS51742">
    <property type="entry name" value="PPC"/>
    <property type="match status" value="1"/>
</dbReference>
<feature type="region of interest" description="Disordered" evidence="7">
    <location>
        <begin position="300"/>
        <end position="370"/>
    </location>
</feature>
<comment type="subcellular location">
    <subcellularLocation>
        <location evidence="1 6">Nucleus</location>
    </subcellularLocation>
</comment>
<feature type="domain" description="PPC" evidence="8">
    <location>
        <begin position="178"/>
        <end position="318"/>
    </location>
</feature>
<feature type="compositionally biased region" description="Low complexity" evidence="7">
    <location>
        <begin position="11"/>
        <end position="22"/>
    </location>
</feature>
<keyword evidence="4 6" id="KW-0804">Transcription</keyword>
<comment type="function">
    <text evidence="6">Transcription factor that specifically binds AT-rich DNA sequences related to the nuclear matrix attachment regions (MARs).</text>
</comment>
<organism evidence="9 10">
    <name type="scientific">Cinchona calisaya</name>
    <dbReference type="NCBI Taxonomy" id="153742"/>
    <lineage>
        <taxon>Eukaryota</taxon>
        <taxon>Viridiplantae</taxon>
        <taxon>Streptophyta</taxon>
        <taxon>Embryophyta</taxon>
        <taxon>Tracheophyta</taxon>
        <taxon>Spermatophyta</taxon>
        <taxon>Magnoliopsida</taxon>
        <taxon>eudicotyledons</taxon>
        <taxon>Gunneridae</taxon>
        <taxon>Pentapetalae</taxon>
        <taxon>asterids</taxon>
        <taxon>lamiids</taxon>
        <taxon>Gentianales</taxon>
        <taxon>Rubiaceae</taxon>
        <taxon>Cinchonoideae</taxon>
        <taxon>Cinchoneae</taxon>
        <taxon>Cinchona</taxon>
    </lineage>
</organism>
<dbReference type="Pfam" id="PF03479">
    <property type="entry name" value="PCC"/>
    <property type="match status" value="1"/>
</dbReference>